<reference evidence="2" key="1">
    <citation type="journal article" date="2019" name="Int. J. Syst. Evol. Microbiol.">
        <title>The Global Catalogue of Microorganisms (GCM) 10K type strain sequencing project: providing services to taxonomists for standard genome sequencing and annotation.</title>
        <authorList>
            <consortium name="The Broad Institute Genomics Platform"/>
            <consortium name="The Broad Institute Genome Sequencing Center for Infectious Disease"/>
            <person name="Wu L."/>
            <person name="Ma J."/>
        </authorList>
    </citation>
    <scope>NUCLEOTIDE SEQUENCE [LARGE SCALE GENOMIC DNA]</scope>
    <source>
        <strain evidence="2">CCUG 49339</strain>
    </source>
</reference>
<dbReference type="RefSeq" id="WP_377927229.1">
    <property type="nucleotide sequence ID" value="NZ_JBHUEM010000005.1"/>
</dbReference>
<protein>
    <submittedName>
        <fullName evidence="1">Uncharacterized protein</fullName>
    </submittedName>
</protein>
<keyword evidence="2" id="KW-1185">Reference proteome</keyword>
<sequence>MFKEWLTTFIEEKGWKDEEIIVQQEDFTHTVSMDMFVEYMDSLGEENAKNIKAKVIHLDFHNADVLDFFHQLMKGYFIAVEMILDNTTEEKQGEMILECLTCNQQHISNENLWDVYAIQCPKCKVWEEGCNNRNIHLFKVIEFLR</sequence>
<proteinExistence type="predicted"/>
<evidence type="ECO:0000313" key="1">
    <source>
        <dbReference type="EMBL" id="MFD1736083.1"/>
    </source>
</evidence>
<accession>A0ABW4LM12</accession>
<organism evidence="1 2">
    <name type="scientific">Bacillus salitolerans</name>
    <dbReference type="NCBI Taxonomy" id="1437434"/>
    <lineage>
        <taxon>Bacteria</taxon>
        <taxon>Bacillati</taxon>
        <taxon>Bacillota</taxon>
        <taxon>Bacilli</taxon>
        <taxon>Bacillales</taxon>
        <taxon>Bacillaceae</taxon>
        <taxon>Bacillus</taxon>
    </lineage>
</organism>
<comment type="caution">
    <text evidence="1">The sequence shown here is derived from an EMBL/GenBank/DDBJ whole genome shotgun (WGS) entry which is preliminary data.</text>
</comment>
<evidence type="ECO:0000313" key="2">
    <source>
        <dbReference type="Proteomes" id="UP001597214"/>
    </source>
</evidence>
<dbReference type="Proteomes" id="UP001597214">
    <property type="component" value="Unassembled WGS sequence"/>
</dbReference>
<gene>
    <name evidence="1" type="ORF">ACFSCX_05845</name>
</gene>
<name>A0ABW4LM12_9BACI</name>
<dbReference type="EMBL" id="JBHUEM010000005">
    <property type="protein sequence ID" value="MFD1736083.1"/>
    <property type="molecule type" value="Genomic_DNA"/>
</dbReference>